<organism evidence="11">
    <name type="scientific">Candidatus Kentrum sp. DK</name>
    <dbReference type="NCBI Taxonomy" id="2126562"/>
    <lineage>
        <taxon>Bacteria</taxon>
        <taxon>Pseudomonadati</taxon>
        <taxon>Pseudomonadota</taxon>
        <taxon>Gammaproteobacteria</taxon>
        <taxon>Candidatus Kentrum</taxon>
    </lineage>
</organism>
<evidence type="ECO:0000256" key="5">
    <source>
        <dbReference type="ARBA" id="ARBA00022741"/>
    </source>
</evidence>
<dbReference type="PROSITE" id="PS50890">
    <property type="entry name" value="PUA"/>
    <property type="match status" value="1"/>
</dbReference>
<dbReference type="AlphaFoldDB" id="A0A450SHI1"/>
<reference evidence="11" key="1">
    <citation type="submission" date="2019-02" db="EMBL/GenBank/DDBJ databases">
        <authorList>
            <person name="Gruber-Vodicka R. H."/>
            <person name="Seah K. B. B."/>
        </authorList>
    </citation>
    <scope>NUCLEOTIDE SEQUENCE</scope>
    <source>
        <strain evidence="10">BECK_DK161</strain>
        <strain evidence="11">BECK_DK47</strain>
    </source>
</reference>
<dbReference type="Gene3D" id="2.30.130.10">
    <property type="entry name" value="PUA domain"/>
    <property type="match status" value="1"/>
</dbReference>
<keyword evidence="6 8" id="KW-0418">Kinase</keyword>
<dbReference type="InterPro" id="IPR036974">
    <property type="entry name" value="PUA_sf"/>
</dbReference>
<dbReference type="PIRSF" id="PIRSF000729">
    <property type="entry name" value="GK"/>
    <property type="match status" value="1"/>
</dbReference>
<evidence type="ECO:0000313" key="10">
    <source>
        <dbReference type="EMBL" id="VFJ45084.1"/>
    </source>
</evidence>
<evidence type="ECO:0000256" key="8">
    <source>
        <dbReference type="HAMAP-Rule" id="MF_00456"/>
    </source>
</evidence>
<dbReference type="UniPathway" id="UPA00098">
    <property type="reaction ID" value="UER00359"/>
</dbReference>
<dbReference type="EMBL" id="CAADEY010000010">
    <property type="protein sequence ID" value="VFJ45084.1"/>
    <property type="molecule type" value="Genomic_DNA"/>
</dbReference>
<dbReference type="Gene3D" id="3.40.1160.10">
    <property type="entry name" value="Acetylglutamate kinase-like"/>
    <property type="match status" value="2"/>
</dbReference>
<keyword evidence="3 8" id="KW-0641">Proline biosynthesis</keyword>
<comment type="caution">
    <text evidence="8">Lacks conserved residue(s) required for the propagation of feature annotation.</text>
</comment>
<dbReference type="GO" id="GO:0055129">
    <property type="term" value="P:L-proline biosynthetic process"/>
    <property type="evidence" value="ECO:0007669"/>
    <property type="project" value="UniProtKB-UniRule"/>
</dbReference>
<feature type="binding site" evidence="8">
    <location>
        <position position="20"/>
    </location>
    <ligand>
        <name>ATP</name>
        <dbReference type="ChEBI" id="CHEBI:30616"/>
    </ligand>
</feature>
<feature type="binding site" evidence="8">
    <location>
        <begin position="179"/>
        <end position="180"/>
    </location>
    <ligand>
        <name>ATP</name>
        <dbReference type="ChEBI" id="CHEBI:30616"/>
    </ligand>
</feature>
<comment type="function">
    <text evidence="8">Catalyzes the transfer of a phosphate group to glutamate to form L-glutamate 5-phosphate.</text>
</comment>
<dbReference type="NCBIfam" id="TIGR01027">
    <property type="entry name" value="proB"/>
    <property type="match status" value="1"/>
</dbReference>
<dbReference type="InterPro" id="IPR041739">
    <property type="entry name" value="G5K_ProB"/>
</dbReference>
<dbReference type="SMART" id="SM00359">
    <property type="entry name" value="PUA"/>
    <property type="match status" value="1"/>
</dbReference>
<keyword evidence="4 8" id="KW-0808">Transferase</keyword>
<feature type="binding site" evidence="8">
    <location>
        <position position="159"/>
    </location>
    <ligand>
        <name>substrate</name>
    </ligand>
</feature>
<gene>
    <name evidence="8" type="primary">proB</name>
    <name evidence="11" type="ORF">BECKDK2373B_GA0170837_103923</name>
    <name evidence="10" type="ORF">BECKDK2373C_GA0170839_101019</name>
</gene>
<dbReference type="EMBL" id="CAADEX010000039">
    <property type="protein sequence ID" value="VFJ52670.1"/>
    <property type="molecule type" value="Genomic_DNA"/>
</dbReference>
<dbReference type="InterPro" id="IPR001048">
    <property type="entry name" value="Asp/Glu/Uridylate_kinase"/>
</dbReference>
<protein>
    <recommendedName>
        <fullName evidence="8">Glutamate 5-kinase</fullName>
        <ecNumber evidence="8">2.7.2.11</ecNumber>
    </recommendedName>
    <alternativeName>
        <fullName evidence="8">Gamma-glutamyl kinase</fullName>
        <shortName evidence="8">GK</shortName>
    </alternativeName>
</protein>
<keyword evidence="7 8" id="KW-0067">ATP-binding</keyword>
<dbReference type="GO" id="GO:0005524">
    <property type="term" value="F:ATP binding"/>
    <property type="evidence" value="ECO:0007669"/>
    <property type="project" value="UniProtKB-KW"/>
</dbReference>
<dbReference type="CDD" id="cd21157">
    <property type="entry name" value="PUA_G5K"/>
    <property type="match status" value="1"/>
</dbReference>
<accession>A0A450SHI1</accession>
<comment type="similarity">
    <text evidence="8">Belongs to the glutamate 5-kinase family.</text>
</comment>
<dbReference type="InterPro" id="IPR001057">
    <property type="entry name" value="Glu/AcGlu_kinase"/>
</dbReference>
<evidence type="ECO:0000256" key="1">
    <source>
        <dbReference type="ARBA" id="ARBA00022490"/>
    </source>
</evidence>
<feature type="binding site" evidence="8">
    <location>
        <position position="60"/>
    </location>
    <ligand>
        <name>substrate</name>
    </ligand>
</feature>
<name>A0A450SHI1_9GAMM</name>
<dbReference type="GO" id="GO:0003723">
    <property type="term" value="F:RNA binding"/>
    <property type="evidence" value="ECO:0007669"/>
    <property type="project" value="InterPro"/>
</dbReference>
<evidence type="ECO:0000256" key="6">
    <source>
        <dbReference type="ARBA" id="ARBA00022777"/>
    </source>
</evidence>
<dbReference type="Pfam" id="PF00696">
    <property type="entry name" value="AA_kinase"/>
    <property type="match status" value="1"/>
</dbReference>
<dbReference type="InterPro" id="IPR011529">
    <property type="entry name" value="Glu_5kinase"/>
</dbReference>
<evidence type="ECO:0000259" key="9">
    <source>
        <dbReference type="SMART" id="SM00359"/>
    </source>
</evidence>
<dbReference type="SUPFAM" id="SSF53633">
    <property type="entry name" value="Carbamate kinase-like"/>
    <property type="match status" value="1"/>
</dbReference>
<dbReference type="InterPro" id="IPR036393">
    <property type="entry name" value="AceGlu_kinase-like_sf"/>
</dbReference>
<dbReference type="FunFam" id="2.30.130.10:FF:000007">
    <property type="entry name" value="Glutamate 5-kinase"/>
    <property type="match status" value="1"/>
</dbReference>
<proteinExistence type="inferred from homology"/>
<comment type="catalytic activity">
    <reaction evidence="8">
        <text>L-glutamate + ATP = L-glutamyl 5-phosphate + ADP</text>
        <dbReference type="Rhea" id="RHEA:14877"/>
        <dbReference type="ChEBI" id="CHEBI:29985"/>
        <dbReference type="ChEBI" id="CHEBI:30616"/>
        <dbReference type="ChEBI" id="CHEBI:58274"/>
        <dbReference type="ChEBI" id="CHEBI:456216"/>
        <dbReference type="EC" id="2.7.2.11"/>
    </reaction>
</comment>
<dbReference type="GO" id="GO:0005829">
    <property type="term" value="C:cytosol"/>
    <property type="evidence" value="ECO:0007669"/>
    <property type="project" value="TreeGrafter"/>
</dbReference>
<feature type="binding site" evidence="8">
    <location>
        <position position="147"/>
    </location>
    <ligand>
        <name>substrate</name>
    </ligand>
</feature>
<keyword evidence="2 8" id="KW-0028">Amino-acid biosynthesis</keyword>
<evidence type="ECO:0000256" key="3">
    <source>
        <dbReference type="ARBA" id="ARBA00022650"/>
    </source>
</evidence>
<comment type="subcellular location">
    <subcellularLocation>
        <location evidence="8">Cytoplasm</location>
    </subcellularLocation>
</comment>
<evidence type="ECO:0000313" key="11">
    <source>
        <dbReference type="EMBL" id="VFJ52670.1"/>
    </source>
</evidence>
<dbReference type="EC" id="2.7.2.11" evidence="8"/>
<dbReference type="GO" id="GO:0004349">
    <property type="term" value="F:glutamate 5-kinase activity"/>
    <property type="evidence" value="ECO:0007669"/>
    <property type="project" value="UniProtKB-UniRule"/>
</dbReference>
<evidence type="ECO:0000256" key="7">
    <source>
        <dbReference type="ARBA" id="ARBA00022840"/>
    </source>
</evidence>
<dbReference type="PROSITE" id="PS00902">
    <property type="entry name" value="GLUTAMATE_5_KINASE"/>
    <property type="match status" value="1"/>
</dbReference>
<keyword evidence="5 8" id="KW-0547">Nucleotide-binding</keyword>
<dbReference type="InterPro" id="IPR015947">
    <property type="entry name" value="PUA-like_sf"/>
</dbReference>
<comment type="pathway">
    <text evidence="8">Amino-acid biosynthesis; L-proline biosynthesis; L-glutamate 5-semialdehyde from L-glutamate: step 1/2.</text>
</comment>
<evidence type="ECO:0000256" key="2">
    <source>
        <dbReference type="ARBA" id="ARBA00022605"/>
    </source>
</evidence>
<dbReference type="PANTHER" id="PTHR43654">
    <property type="entry name" value="GLUTAMATE 5-KINASE"/>
    <property type="match status" value="1"/>
</dbReference>
<dbReference type="HAMAP" id="MF_00456">
    <property type="entry name" value="ProB"/>
    <property type="match status" value="1"/>
</dbReference>
<dbReference type="Pfam" id="PF01472">
    <property type="entry name" value="PUA"/>
    <property type="match status" value="1"/>
</dbReference>
<sequence length="377" mass="40406">MALKKMFEHTHPPHGRWVIKIGSALLTNDGRGLDQEAIHVWAEQMVALRHGGIEPVLVSSGAVAEGMCRLGWVRRPEEIHKLQAAAAVGQMGLVHAYEACFRNHGIHTAQVLLTHDDFSDRERYLNARGTLRTLLKVGAIPIVNENDTVATEEIRLGDNDTLAGLVANLVEAERLIILTDREGLFTSDPTRDPDATLVRVARAGDIGLETMAGEGGALGRGGMRTKLDAAALAARSGTHTVIASGRTRNVLTRLAAGEEIGSLLQPAQPPIAARKRWLAGPPVVRGKLILDKGAIHALRDAGKSLLGVGISAVEGDFARGEVVACVDGNGTEIARGLVNYDAKETHRLVGQPSDHISRILGYANEPEIIHRDNLVLV</sequence>
<dbReference type="SUPFAM" id="SSF88697">
    <property type="entry name" value="PUA domain-like"/>
    <property type="match status" value="1"/>
</dbReference>
<dbReference type="InterPro" id="IPR002478">
    <property type="entry name" value="PUA"/>
</dbReference>
<evidence type="ECO:0000256" key="4">
    <source>
        <dbReference type="ARBA" id="ARBA00022679"/>
    </source>
</evidence>
<dbReference type="FunFam" id="3.40.1160.10:FF:000018">
    <property type="entry name" value="Glutamate 5-kinase"/>
    <property type="match status" value="1"/>
</dbReference>
<keyword evidence="1 8" id="KW-0963">Cytoplasm</keyword>
<feature type="domain" description="PUA" evidence="9">
    <location>
        <begin position="286"/>
        <end position="369"/>
    </location>
</feature>
<dbReference type="InterPro" id="IPR005715">
    <property type="entry name" value="Glu_5kinase/COase_Synthase"/>
</dbReference>
<dbReference type="InterPro" id="IPR019797">
    <property type="entry name" value="Glutamate_5-kinase_CS"/>
</dbReference>
<dbReference type="PANTHER" id="PTHR43654:SF1">
    <property type="entry name" value="ISOPENTENYL PHOSPHATE KINASE"/>
    <property type="match status" value="1"/>
</dbReference>
<dbReference type="PRINTS" id="PR00474">
    <property type="entry name" value="GLU5KINASE"/>
</dbReference>
<dbReference type="CDD" id="cd04242">
    <property type="entry name" value="AAK_G5K_ProB"/>
    <property type="match status" value="1"/>
</dbReference>